<dbReference type="SMART" id="SM00220">
    <property type="entry name" value="S_TKc"/>
    <property type="match status" value="1"/>
</dbReference>
<dbReference type="STRING" id="888268.A0A1E5VLP8"/>
<dbReference type="InterPro" id="IPR050117">
    <property type="entry name" value="MAPK"/>
</dbReference>
<evidence type="ECO:0000313" key="5">
    <source>
        <dbReference type="Proteomes" id="UP000095767"/>
    </source>
</evidence>
<dbReference type="GO" id="GO:0004672">
    <property type="term" value="F:protein kinase activity"/>
    <property type="evidence" value="ECO:0007669"/>
    <property type="project" value="InterPro"/>
</dbReference>
<organism evidence="4 5">
    <name type="scientific">Dichanthelium oligosanthes</name>
    <dbReference type="NCBI Taxonomy" id="888268"/>
    <lineage>
        <taxon>Eukaryota</taxon>
        <taxon>Viridiplantae</taxon>
        <taxon>Streptophyta</taxon>
        <taxon>Embryophyta</taxon>
        <taxon>Tracheophyta</taxon>
        <taxon>Spermatophyta</taxon>
        <taxon>Magnoliopsida</taxon>
        <taxon>Liliopsida</taxon>
        <taxon>Poales</taxon>
        <taxon>Poaceae</taxon>
        <taxon>PACMAD clade</taxon>
        <taxon>Panicoideae</taxon>
        <taxon>Panicodae</taxon>
        <taxon>Paniceae</taxon>
        <taxon>Dichantheliinae</taxon>
        <taxon>Dichanthelium</taxon>
    </lineage>
</organism>
<protein>
    <submittedName>
        <fullName evidence="4">Putative cyclin-dependent kinase F-2</fullName>
    </submittedName>
</protein>
<keyword evidence="4" id="KW-0418">Kinase</keyword>
<dbReference type="AlphaFoldDB" id="A0A1E5VLP8"/>
<dbReference type="PANTHER" id="PTHR24055">
    <property type="entry name" value="MITOGEN-ACTIVATED PROTEIN KINASE"/>
    <property type="match status" value="1"/>
</dbReference>
<dbReference type="Proteomes" id="UP000095767">
    <property type="component" value="Unassembled WGS sequence"/>
</dbReference>
<accession>A0A1E5VLP8</accession>
<dbReference type="Pfam" id="PF00069">
    <property type="entry name" value="Pkinase"/>
    <property type="match status" value="1"/>
</dbReference>
<proteinExistence type="predicted"/>
<evidence type="ECO:0000256" key="2">
    <source>
        <dbReference type="ARBA" id="ARBA00022840"/>
    </source>
</evidence>
<sequence>MATSACNSESRHGGGHGRAGLLRCWSGTSAWRCSGRVCSAVSIRHAIAWTVRSSRSSSGGRSVQTGFIEFAREVMSLKKCRGHPSIVEFRNTHADKRDSDGDTFIVMEYAGRMNLRVYMVSRGLHGLPFREAEVRGIMRQLLAGAERSHQAGILHRDIKPKNVVVDDGTAYMIRNTAYVNDGKKKKLQPTTEEITCKICDFGMSEPMTQKKREYSPLATSDPYRAPELFLGSTDYDGRIDTWGLGCIMAELLFGTGGAFFEGKTEGDVLTNMLEVVGAKGIKDWLGPYQPGSPHWGAEKRVHGCPEIGRLREVFPEKVLSQAGFEVLSGLLSSSPRDRLTAAEALQKPWFTDEGMEKRRRGGRLRRGSGACFCHV</sequence>
<evidence type="ECO:0000313" key="4">
    <source>
        <dbReference type="EMBL" id="OEL26059.1"/>
    </source>
</evidence>
<dbReference type="GO" id="GO:0005524">
    <property type="term" value="F:ATP binding"/>
    <property type="evidence" value="ECO:0007669"/>
    <property type="project" value="UniProtKB-KW"/>
</dbReference>
<gene>
    <name evidence="4" type="ORF">BAE44_0012922</name>
</gene>
<name>A0A1E5VLP8_9POAL</name>
<evidence type="ECO:0000256" key="1">
    <source>
        <dbReference type="ARBA" id="ARBA00022741"/>
    </source>
</evidence>
<dbReference type="PROSITE" id="PS50011">
    <property type="entry name" value="PROTEIN_KINASE_DOM"/>
    <property type="match status" value="1"/>
</dbReference>
<feature type="domain" description="Protein kinase" evidence="3">
    <location>
        <begin position="8"/>
        <end position="350"/>
    </location>
</feature>
<comment type="caution">
    <text evidence="4">The sequence shown here is derived from an EMBL/GenBank/DDBJ whole genome shotgun (WGS) entry which is preliminary data.</text>
</comment>
<dbReference type="EMBL" id="LWDX02035599">
    <property type="protein sequence ID" value="OEL26059.1"/>
    <property type="molecule type" value="Genomic_DNA"/>
</dbReference>
<dbReference type="InterPro" id="IPR011009">
    <property type="entry name" value="Kinase-like_dom_sf"/>
</dbReference>
<keyword evidence="1" id="KW-0547">Nucleotide-binding</keyword>
<dbReference type="PROSITE" id="PS00108">
    <property type="entry name" value="PROTEIN_KINASE_ST"/>
    <property type="match status" value="1"/>
</dbReference>
<dbReference type="InterPro" id="IPR000719">
    <property type="entry name" value="Prot_kinase_dom"/>
</dbReference>
<keyword evidence="5" id="KW-1185">Reference proteome</keyword>
<dbReference type="FunFam" id="1.10.510.10:FF:001165">
    <property type="entry name" value="Protein kinase domain containing protein"/>
    <property type="match status" value="1"/>
</dbReference>
<dbReference type="SUPFAM" id="SSF56112">
    <property type="entry name" value="Protein kinase-like (PK-like)"/>
    <property type="match status" value="1"/>
</dbReference>
<keyword evidence="2" id="KW-0067">ATP-binding</keyword>
<reference evidence="4 5" key="1">
    <citation type="submission" date="2016-09" db="EMBL/GenBank/DDBJ databases">
        <title>The draft genome of Dichanthelium oligosanthes: A C3 panicoid grass species.</title>
        <authorList>
            <person name="Studer A.J."/>
            <person name="Schnable J.C."/>
            <person name="Brutnell T.P."/>
        </authorList>
    </citation>
    <scope>NUCLEOTIDE SEQUENCE [LARGE SCALE GENOMIC DNA]</scope>
    <source>
        <strain evidence="5">cv. Kellogg 1175</strain>
        <tissue evidence="4">Leaf</tissue>
    </source>
</reference>
<dbReference type="OrthoDB" id="602713at2759"/>
<dbReference type="InterPro" id="IPR008271">
    <property type="entry name" value="Ser/Thr_kinase_AS"/>
</dbReference>
<dbReference type="Gene3D" id="3.30.200.20">
    <property type="entry name" value="Phosphorylase Kinase, domain 1"/>
    <property type="match status" value="1"/>
</dbReference>
<evidence type="ECO:0000259" key="3">
    <source>
        <dbReference type="PROSITE" id="PS50011"/>
    </source>
</evidence>
<dbReference type="Gene3D" id="1.10.510.10">
    <property type="entry name" value="Transferase(Phosphotransferase) domain 1"/>
    <property type="match status" value="1"/>
</dbReference>
<keyword evidence="4" id="KW-0808">Transferase</keyword>